<evidence type="ECO:0000313" key="2">
    <source>
        <dbReference type="Proteomes" id="UP000232062"/>
    </source>
</evidence>
<dbReference type="OrthoDB" id="9784823at2"/>
<sequence>MSGNREYLRCRVISTAHLSAEDNTLSYIQLSLCGIAAEVMTGNALTLERRRTLYTPLHYTARWAAKLGSAEQRAA</sequence>
<evidence type="ECO:0000313" key="1">
    <source>
        <dbReference type="EMBL" id="PJZ04173.1"/>
    </source>
</evidence>
<dbReference type="RefSeq" id="WP_100702993.1">
    <property type="nucleotide sequence ID" value="NZ_MLFP01000008.1"/>
</dbReference>
<reference evidence="1 2" key="1">
    <citation type="submission" date="2017-11" db="EMBL/GenBank/DDBJ databases">
        <title>The genome sequence of Pantoea rodasii DSM 26611.</title>
        <authorList>
            <person name="Gao J."/>
            <person name="Mao X."/>
            <person name="Sun J."/>
        </authorList>
    </citation>
    <scope>NUCLEOTIDE SEQUENCE [LARGE SCALE GENOMIC DNA]</scope>
    <source>
        <strain evidence="1 2">DSM 26611</strain>
    </source>
</reference>
<keyword evidence="2" id="KW-1185">Reference proteome</keyword>
<name>A0A2M9W9F4_9GAMM</name>
<gene>
    <name evidence="1" type="ORF">PRCB_18065</name>
</gene>
<protein>
    <submittedName>
        <fullName evidence="1">Uncharacterized protein</fullName>
    </submittedName>
</protein>
<organism evidence="1 2">
    <name type="scientific">Pantoea rodasii</name>
    <dbReference type="NCBI Taxonomy" id="1076549"/>
    <lineage>
        <taxon>Bacteria</taxon>
        <taxon>Pseudomonadati</taxon>
        <taxon>Pseudomonadota</taxon>
        <taxon>Gammaproteobacteria</taxon>
        <taxon>Enterobacterales</taxon>
        <taxon>Erwiniaceae</taxon>
        <taxon>Pantoea</taxon>
    </lineage>
</organism>
<accession>A0A2M9W9F4</accession>
<comment type="caution">
    <text evidence="1">The sequence shown here is derived from an EMBL/GenBank/DDBJ whole genome shotgun (WGS) entry which is preliminary data.</text>
</comment>
<dbReference type="EMBL" id="PIQI01000025">
    <property type="protein sequence ID" value="PJZ04173.1"/>
    <property type="molecule type" value="Genomic_DNA"/>
</dbReference>
<proteinExistence type="predicted"/>
<dbReference type="Proteomes" id="UP000232062">
    <property type="component" value="Unassembled WGS sequence"/>
</dbReference>
<dbReference type="STRING" id="1076549.HA45_12125"/>
<dbReference type="AlphaFoldDB" id="A0A2M9W9F4"/>